<evidence type="ECO:0000313" key="1">
    <source>
        <dbReference type="EMBL" id="MDN8598648.1"/>
    </source>
</evidence>
<reference evidence="1 2" key="1">
    <citation type="submission" date="2023-07" db="EMBL/GenBank/DDBJ databases">
        <title>Citrobacter selenititolerans sp. nov., isolated from seleniferous soil.</title>
        <authorList>
            <person name="Zhang S."/>
            <person name="Li K."/>
            <person name="Peng J."/>
            <person name="Wang H."/>
            <person name="Sun J."/>
            <person name="Guo Y."/>
        </authorList>
    </citation>
    <scope>NUCLEOTIDE SEQUENCE [LARGE SCALE GENOMIC DNA]</scope>
    <source>
        <strain evidence="1 2">S2-9</strain>
    </source>
</reference>
<gene>
    <name evidence="1" type="ORF">Q0A17_04320</name>
</gene>
<dbReference type="RefSeq" id="WP_301697154.1">
    <property type="nucleotide sequence ID" value="NZ_JAUJYW010000002.1"/>
</dbReference>
<sequence length="62" mass="6759">MEIPDNLFPGVRQHTGAVLVFLVNGEVKRGFALRKNEFVTSLPALNEALKKAGLPALEADRV</sequence>
<dbReference type="Proteomes" id="UP001174867">
    <property type="component" value="Unassembled WGS sequence"/>
</dbReference>
<comment type="caution">
    <text evidence="1">The sequence shown here is derived from an EMBL/GenBank/DDBJ whole genome shotgun (WGS) entry which is preliminary data.</text>
</comment>
<name>A0ABT8PQX3_9ENTR</name>
<organism evidence="1 2">
    <name type="scientific">Citrobacter enshiensis</name>
    <dbReference type="NCBI Taxonomy" id="2971264"/>
    <lineage>
        <taxon>Bacteria</taxon>
        <taxon>Pseudomonadati</taxon>
        <taxon>Pseudomonadota</taxon>
        <taxon>Gammaproteobacteria</taxon>
        <taxon>Enterobacterales</taxon>
        <taxon>Enterobacteriaceae</taxon>
        <taxon>Citrobacter</taxon>
    </lineage>
</organism>
<evidence type="ECO:0000313" key="2">
    <source>
        <dbReference type="Proteomes" id="UP001174867"/>
    </source>
</evidence>
<dbReference type="EMBL" id="JAUJYW010000002">
    <property type="protein sequence ID" value="MDN8598648.1"/>
    <property type="molecule type" value="Genomic_DNA"/>
</dbReference>
<accession>A0ABT8PQX3</accession>
<keyword evidence="2" id="KW-1185">Reference proteome</keyword>
<proteinExistence type="predicted"/>
<protein>
    <submittedName>
        <fullName evidence="1">Uncharacterized protein</fullName>
    </submittedName>
</protein>